<feature type="domain" description="HTH lacI-type" evidence="4">
    <location>
        <begin position="14"/>
        <end position="68"/>
    </location>
</feature>
<dbReference type="PROSITE" id="PS00356">
    <property type="entry name" value="HTH_LACI_1"/>
    <property type="match status" value="1"/>
</dbReference>
<dbReference type="SUPFAM" id="SSF53822">
    <property type="entry name" value="Periplasmic binding protein-like I"/>
    <property type="match status" value="1"/>
</dbReference>
<evidence type="ECO:0000259" key="4">
    <source>
        <dbReference type="PROSITE" id="PS50932"/>
    </source>
</evidence>
<keyword evidence="1" id="KW-0805">Transcription regulation</keyword>
<sequence length="346" mass="38680">MSQDAAGKEIAMKPTIRDVANMAGVSISTVSRVMNAPQTVVESKRLRVLEAIEKLKYQPNGFARGLIYKKSNTIGVMIPDIESMYYAGLIRGMQDAAVQLNCSLMFCNTDRDKDRLLSYIENFYEKQVDGIIFASDALHPAYYEKMTRFHFPFVLASTHSLDYDIPSVDIDDESAAYAAVDYLAREGHRQIGMISFPFGAMISGQPRYDGFVRALRDHGLEACAAHVEFAEHRYEHAYQASRRLLEKAPNLTAVFAASDEFAMGAITAIQDGGRSVPDDVSVIGFDNIRMADMYIPKLSTVAQPVYEIGIRAIQKLHELITDGSVKQLREKLPHKLIIRDSSKPLR</sequence>
<evidence type="ECO:0000313" key="6">
    <source>
        <dbReference type="Proteomes" id="UP000677918"/>
    </source>
</evidence>
<dbReference type="PANTHER" id="PTHR30146:SF149">
    <property type="entry name" value="HTH-TYPE TRANSCRIPTIONAL REGULATOR EBGR"/>
    <property type="match status" value="1"/>
</dbReference>
<accession>A0A8J4H5A1</accession>
<dbReference type="InterPro" id="IPR028082">
    <property type="entry name" value="Peripla_BP_I"/>
</dbReference>
<keyword evidence="6" id="KW-1185">Reference proteome</keyword>
<dbReference type="CDD" id="cd19975">
    <property type="entry name" value="PBP1_CcpA-like"/>
    <property type="match status" value="1"/>
</dbReference>
<dbReference type="Proteomes" id="UP000677918">
    <property type="component" value="Unassembled WGS sequence"/>
</dbReference>
<dbReference type="InterPro" id="IPR010982">
    <property type="entry name" value="Lambda_DNA-bd_dom_sf"/>
</dbReference>
<comment type="caution">
    <text evidence="5">The sequence shown here is derived from an EMBL/GenBank/DDBJ whole genome shotgun (WGS) entry which is preliminary data.</text>
</comment>
<evidence type="ECO:0000256" key="1">
    <source>
        <dbReference type="ARBA" id="ARBA00023015"/>
    </source>
</evidence>
<dbReference type="Gene3D" id="1.10.260.40">
    <property type="entry name" value="lambda repressor-like DNA-binding domains"/>
    <property type="match status" value="1"/>
</dbReference>
<organism evidence="5 6">
    <name type="scientific">Xylanibacillus composti</name>
    <dbReference type="NCBI Taxonomy" id="1572762"/>
    <lineage>
        <taxon>Bacteria</taxon>
        <taxon>Bacillati</taxon>
        <taxon>Bacillota</taxon>
        <taxon>Bacilli</taxon>
        <taxon>Bacillales</taxon>
        <taxon>Paenibacillaceae</taxon>
        <taxon>Xylanibacillus</taxon>
    </lineage>
</organism>
<dbReference type="EMBL" id="BOVK01000069">
    <property type="protein sequence ID" value="GIQ71069.1"/>
    <property type="molecule type" value="Genomic_DNA"/>
</dbReference>
<dbReference type="Pfam" id="PF00532">
    <property type="entry name" value="Peripla_BP_1"/>
    <property type="match status" value="1"/>
</dbReference>
<keyword evidence="2" id="KW-0238">DNA-binding</keyword>
<dbReference type="PRINTS" id="PR00036">
    <property type="entry name" value="HTHLACI"/>
</dbReference>
<dbReference type="AlphaFoldDB" id="A0A8J4H5A1"/>
<dbReference type="SMART" id="SM00354">
    <property type="entry name" value="HTH_LACI"/>
    <property type="match status" value="1"/>
</dbReference>
<proteinExistence type="predicted"/>
<dbReference type="PANTHER" id="PTHR30146">
    <property type="entry name" value="LACI-RELATED TRANSCRIPTIONAL REPRESSOR"/>
    <property type="match status" value="1"/>
</dbReference>
<dbReference type="GO" id="GO:0003700">
    <property type="term" value="F:DNA-binding transcription factor activity"/>
    <property type="evidence" value="ECO:0007669"/>
    <property type="project" value="TreeGrafter"/>
</dbReference>
<dbReference type="Pfam" id="PF00356">
    <property type="entry name" value="LacI"/>
    <property type="match status" value="1"/>
</dbReference>
<dbReference type="InterPro" id="IPR001761">
    <property type="entry name" value="Peripla_BP/Lac1_sug-bd_dom"/>
</dbReference>
<evidence type="ECO:0000256" key="2">
    <source>
        <dbReference type="ARBA" id="ARBA00023125"/>
    </source>
</evidence>
<protein>
    <submittedName>
        <fullName evidence="5">Catabolite control protein A</fullName>
    </submittedName>
</protein>
<dbReference type="GO" id="GO:0000976">
    <property type="term" value="F:transcription cis-regulatory region binding"/>
    <property type="evidence" value="ECO:0007669"/>
    <property type="project" value="TreeGrafter"/>
</dbReference>
<dbReference type="InterPro" id="IPR000843">
    <property type="entry name" value="HTH_LacI"/>
</dbReference>
<dbReference type="Gene3D" id="3.40.50.2300">
    <property type="match status" value="2"/>
</dbReference>
<keyword evidence="3" id="KW-0804">Transcription</keyword>
<dbReference type="PROSITE" id="PS50932">
    <property type="entry name" value="HTH_LACI_2"/>
    <property type="match status" value="1"/>
</dbReference>
<evidence type="ECO:0000256" key="3">
    <source>
        <dbReference type="ARBA" id="ARBA00023163"/>
    </source>
</evidence>
<gene>
    <name evidence="5" type="ORF">XYCOK13_38930</name>
</gene>
<evidence type="ECO:0000313" key="5">
    <source>
        <dbReference type="EMBL" id="GIQ71069.1"/>
    </source>
</evidence>
<name>A0A8J4H5A1_9BACL</name>
<dbReference type="CDD" id="cd01392">
    <property type="entry name" value="HTH_LacI"/>
    <property type="match status" value="1"/>
</dbReference>
<reference evidence="5" key="1">
    <citation type="submission" date="2021-04" db="EMBL/GenBank/DDBJ databases">
        <title>Draft genome sequence of Xylanibacillus composti strain K13.</title>
        <authorList>
            <person name="Uke A."/>
            <person name="Chhe C."/>
            <person name="Baramee S."/>
            <person name="Kosugi A."/>
        </authorList>
    </citation>
    <scope>NUCLEOTIDE SEQUENCE</scope>
    <source>
        <strain evidence="5">K13</strain>
    </source>
</reference>
<dbReference type="SUPFAM" id="SSF47413">
    <property type="entry name" value="lambda repressor-like DNA-binding domains"/>
    <property type="match status" value="1"/>
</dbReference>